<comment type="catalytic activity">
    <reaction evidence="11">
        <text>phylloquinone + NADH + H(+) = phylloquinol + NAD(+)</text>
        <dbReference type="Rhea" id="RHEA:74075"/>
        <dbReference type="ChEBI" id="CHEBI:15378"/>
        <dbReference type="ChEBI" id="CHEBI:18067"/>
        <dbReference type="ChEBI" id="CHEBI:28433"/>
        <dbReference type="ChEBI" id="CHEBI:57540"/>
        <dbReference type="ChEBI" id="CHEBI:57945"/>
    </reaction>
    <physiologicalReaction direction="left-to-right" evidence="11">
        <dbReference type="Rhea" id="RHEA:74076"/>
    </physiologicalReaction>
</comment>
<evidence type="ECO:0000256" key="4">
    <source>
        <dbReference type="ARBA" id="ARBA00023002"/>
    </source>
</evidence>
<evidence type="ECO:0000259" key="14">
    <source>
        <dbReference type="Pfam" id="PF07992"/>
    </source>
</evidence>
<dbReference type="InterPro" id="IPR036188">
    <property type="entry name" value="FAD/NAD-bd_sf"/>
</dbReference>
<dbReference type="GO" id="GO:0004174">
    <property type="term" value="F:electron-transferring-flavoprotein dehydrogenase activity"/>
    <property type="evidence" value="ECO:0007669"/>
    <property type="project" value="TreeGrafter"/>
</dbReference>
<evidence type="ECO:0000256" key="3">
    <source>
        <dbReference type="ARBA" id="ARBA00022827"/>
    </source>
</evidence>
<dbReference type="InterPro" id="IPR023753">
    <property type="entry name" value="FAD/NAD-binding_dom"/>
</dbReference>
<keyword evidence="3" id="KW-0274">FAD</keyword>
<keyword evidence="2" id="KW-0285">Flavoprotein</keyword>
<keyword evidence="15" id="KW-1185">Reference proteome</keyword>
<evidence type="ECO:0000256" key="8">
    <source>
        <dbReference type="ARBA" id="ARBA00042318"/>
    </source>
</evidence>
<evidence type="ECO:0000313" key="16">
    <source>
        <dbReference type="RefSeq" id="XP_022107055.1"/>
    </source>
</evidence>
<dbReference type="OrthoDB" id="3244603at2759"/>
<evidence type="ECO:0000256" key="11">
    <source>
        <dbReference type="ARBA" id="ARBA00049275"/>
    </source>
</evidence>
<evidence type="ECO:0000256" key="12">
    <source>
        <dbReference type="ARBA" id="ARBA00049479"/>
    </source>
</evidence>
<accession>A0A8B7ZQ85</accession>
<evidence type="ECO:0000256" key="13">
    <source>
        <dbReference type="ARBA" id="ARBA00057036"/>
    </source>
</evidence>
<sequence length="379" mass="40595">MGGKQSAAVQDKHVVVIGGGYGGIVVALKLQGKCKLTLIDPKEAFHHCIGALRACTEDGFARKTLIPYAPTFGESFKRGTVEAIDPGAKKVRLAGGEDIGYDYLVVATGSRGSFPSKISGGEDSSVYINQYTDMLQKIKACKDIVVIGGGAVGVEMAGEITTDFSDKQVTLIHSRDYLVEGDFSPKFRRGAEEQLRAKGVKLVLGEKVTNLADLPTDGSSRCTVKTDKGTEVEADLVLVCVGQPCNSSAYAASLSDRVEGTGHLKVNKYLQVEGLDDVFAIGDCCNIHQLKLAYFAGQHGELVAKNLQLLAQGKTDLKAWPAPGRMMALPVGRNGGVFQLGSMVFGPFLARKVKSEGLFIARYWSEMKQKEPKAVDVEV</sequence>
<dbReference type="Pfam" id="PF07992">
    <property type="entry name" value="Pyr_redox_2"/>
    <property type="match status" value="1"/>
</dbReference>
<comment type="catalytic activity">
    <reaction evidence="9">
        <text>menadione + NADH + H(+) = menadiol + NAD(+)</text>
        <dbReference type="Rhea" id="RHEA:69695"/>
        <dbReference type="ChEBI" id="CHEBI:6746"/>
        <dbReference type="ChEBI" id="CHEBI:15378"/>
        <dbReference type="ChEBI" id="CHEBI:28869"/>
        <dbReference type="ChEBI" id="CHEBI:57540"/>
        <dbReference type="ChEBI" id="CHEBI:57945"/>
    </reaction>
    <physiologicalReaction direction="left-to-right" evidence="9">
        <dbReference type="Rhea" id="RHEA:69696"/>
    </physiologicalReaction>
</comment>
<dbReference type="Gene3D" id="3.50.50.100">
    <property type="match status" value="1"/>
</dbReference>
<evidence type="ECO:0000256" key="5">
    <source>
        <dbReference type="ARBA" id="ARBA00037027"/>
    </source>
</evidence>
<dbReference type="PANTHER" id="PTHR43735:SF3">
    <property type="entry name" value="FERROPTOSIS SUPPRESSOR PROTEIN 1"/>
    <property type="match status" value="1"/>
</dbReference>
<protein>
    <recommendedName>
        <fullName evidence="6">Ferroptosis suppressor protein 1</fullName>
    </recommendedName>
    <alternativeName>
        <fullName evidence="7">Apoptosis-inducing factor homologous mitochondrion-associated inducer of death</fullName>
    </alternativeName>
    <alternativeName>
        <fullName evidence="8">p53-responsive gene 3 protein</fullName>
    </alternativeName>
</protein>
<organism evidence="15 16">
    <name type="scientific">Acanthaster planci</name>
    <name type="common">Crown-of-thorns starfish</name>
    <dbReference type="NCBI Taxonomy" id="133434"/>
    <lineage>
        <taxon>Eukaryota</taxon>
        <taxon>Metazoa</taxon>
        <taxon>Echinodermata</taxon>
        <taxon>Eleutherozoa</taxon>
        <taxon>Asterozoa</taxon>
        <taxon>Asteroidea</taxon>
        <taxon>Valvatacea</taxon>
        <taxon>Valvatida</taxon>
        <taxon>Acanthasteridae</taxon>
        <taxon>Acanthaster</taxon>
    </lineage>
</organism>
<evidence type="ECO:0000256" key="6">
    <source>
        <dbReference type="ARBA" id="ARBA00040253"/>
    </source>
</evidence>
<comment type="similarity">
    <text evidence="1">Belongs to the FAD-dependent oxidoreductase family.</text>
</comment>
<dbReference type="Proteomes" id="UP000694845">
    <property type="component" value="Unplaced"/>
</dbReference>
<keyword evidence="4" id="KW-0560">Oxidoreductase</keyword>
<dbReference type="RefSeq" id="XP_022107055.1">
    <property type="nucleotide sequence ID" value="XM_022251363.1"/>
</dbReference>
<reference evidence="16" key="1">
    <citation type="submission" date="2025-08" db="UniProtKB">
        <authorList>
            <consortium name="RefSeq"/>
        </authorList>
    </citation>
    <scope>IDENTIFICATION</scope>
</reference>
<dbReference type="PRINTS" id="PR00411">
    <property type="entry name" value="PNDRDTASEI"/>
</dbReference>
<proteinExistence type="inferred from homology"/>
<dbReference type="GeneID" id="110988111"/>
<dbReference type="FunFam" id="3.50.50.100:FF:000006">
    <property type="entry name" value="apoptosis-inducing factor 2"/>
    <property type="match status" value="1"/>
</dbReference>
<evidence type="ECO:0000256" key="2">
    <source>
        <dbReference type="ARBA" id="ARBA00022630"/>
    </source>
</evidence>
<gene>
    <name evidence="16" type="primary">LOC110988111</name>
</gene>
<dbReference type="PANTHER" id="PTHR43735">
    <property type="entry name" value="APOPTOSIS-INDUCING FACTOR 1"/>
    <property type="match status" value="1"/>
</dbReference>
<dbReference type="AlphaFoldDB" id="A0A8B7ZQ85"/>
<feature type="domain" description="FAD/NAD(P)-binding" evidence="14">
    <location>
        <begin position="13"/>
        <end position="300"/>
    </location>
</feature>
<dbReference type="SUPFAM" id="SSF51905">
    <property type="entry name" value="FAD/NAD(P)-binding domain"/>
    <property type="match status" value="1"/>
</dbReference>
<comment type="function">
    <text evidence="13">Putative FAD-dependent oxidoreductase.</text>
</comment>
<dbReference type="KEGG" id="aplc:110988111"/>
<evidence type="ECO:0000256" key="9">
    <source>
        <dbReference type="ARBA" id="ARBA00048412"/>
    </source>
</evidence>
<evidence type="ECO:0000256" key="7">
    <source>
        <dbReference type="ARBA" id="ARBA00041541"/>
    </source>
</evidence>
<evidence type="ECO:0000256" key="1">
    <source>
        <dbReference type="ARBA" id="ARBA00006442"/>
    </source>
</evidence>
<dbReference type="GO" id="GO:0050660">
    <property type="term" value="F:flavin adenine dinucleotide binding"/>
    <property type="evidence" value="ECO:0007669"/>
    <property type="project" value="TreeGrafter"/>
</dbReference>
<evidence type="ECO:0000313" key="15">
    <source>
        <dbReference type="Proteomes" id="UP000694845"/>
    </source>
</evidence>
<comment type="catalytic activity">
    <reaction evidence="12">
        <text>menaquinone-4 + NADH + H(+) = menaquinol-4 + NAD(+)</text>
        <dbReference type="Rhea" id="RHEA:74079"/>
        <dbReference type="ChEBI" id="CHEBI:15378"/>
        <dbReference type="ChEBI" id="CHEBI:57540"/>
        <dbReference type="ChEBI" id="CHEBI:57945"/>
        <dbReference type="ChEBI" id="CHEBI:78277"/>
        <dbReference type="ChEBI" id="CHEBI:193091"/>
    </reaction>
    <physiologicalReaction direction="left-to-right" evidence="12">
        <dbReference type="Rhea" id="RHEA:74080"/>
    </physiologicalReaction>
</comment>
<comment type="catalytic activity">
    <reaction evidence="10">
        <text>ubiquinone-10 + NADH + H(+) = ubiquinol-10 + NAD(+)</text>
        <dbReference type="Rhea" id="RHEA:61984"/>
        <dbReference type="ChEBI" id="CHEBI:15378"/>
        <dbReference type="ChEBI" id="CHEBI:46245"/>
        <dbReference type="ChEBI" id="CHEBI:57540"/>
        <dbReference type="ChEBI" id="CHEBI:57945"/>
        <dbReference type="ChEBI" id="CHEBI:64183"/>
    </reaction>
    <physiologicalReaction direction="left-to-right" evidence="10">
        <dbReference type="Rhea" id="RHEA:61985"/>
    </physiologicalReaction>
</comment>
<comment type="cofactor">
    <cofactor evidence="5">
        <name>6-hydroxy-FAD</name>
        <dbReference type="ChEBI" id="CHEBI:60470"/>
    </cofactor>
</comment>
<dbReference type="OMA" id="TWEIAPP"/>
<dbReference type="PRINTS" id="PR00368">
    <property type="entry name" value="FADPNR"/>
</dbReference>
<dbReference type="GO" id="GO:0005737">
    <property type="term" value="C:cytoplasm"/>
    <property type="evidence" value="ECO:0007669"/>
    <property type="project" value="TreeGrafter"/>
</dbReference>
<evidence type="ECO:0000256" key="10">
    <source>
        <dbReference type="ARBA" id="ARBA00049236"/>
    </source>
</evidence>
<name>A0A8B7ZQ85_ACAPL</name>